<evidence type="ECO:0000259" key="6">
    <source>
        <dbReference type="Pfam" id="PF02782"/>
    </source>
</evidence>
<evidence type="ECO:0000259" key="5">
    <source>
        <dbReference type="Pfam" id="PF00370"/>
    </source>
</evidence>
<reference evidence="7 8" key="1">
    <citation type="submission" date="2014-08" db="EMBL/GenBank/DDBJ databases">
        <title>Genome sequences of NCPPB Pectobacterium isolates.</title>
        <authorList>
            <person name="Glover R.H."/>
            <person name="Sapp M."/>
            <person name="Elphinstone J."/>
        </authorList>
    </citation>
    <scope>NUCLEOTIDE SEQUENCE [LARGE SCALE GENOMIC DNA]</scope>
    <source>
        <strain evidence="7 8">NCPPB 2795</strain>
    </source>
</reference>
<dbReference type="PANTHER" id="PTHR43095:SF3">
    <property type="entry name" value="L-XYLULOSE_3-KETO-L-GULONATE KINASE"/>
    <property type="match status" value="1"/>
</dbReference>
<name>A0A093S4Y3_9GAMM</name>
<feature type="domain" description="Carbohydrate kinase FGGY C-terminal" evidence="6">
    <location>
        <begin position="259"/>
        <end position="445"/>
    </location>
</feature>
<dbReference type="STRING" id="55207.KP22_10685"/>
<dbReference type="GO" id="GO:0016301">
    <property type="term" value="F:kinase activity"/>
    <property type="evidence" value="ECO:0007669"/>
    <property type="project" value="UniProtKB-KW"/>
</dbReference>
<dbReference type="PIRSF" id="PIRSF000538">
    <property type="entry name" value="GlpK"/>
    <property type="match status" value="1"/>
</dbReference>
<dbReference type="Pfam" id="PF00370">
    <property type="entry name" value="FGGY_N"/>
    <property type="match status" value="1"/>
</dbReference>
<comment type="caution">
    <text evidence="7">The sequence shown here is derived from an EMBL/GenBank/DDBJ whole genome shotgun (WGS) entry which is preliminary data.</text>
</comment>
<dbReference type="Gene3D" id="3.30.420.40">
    <property type="match status" value="2"/>
</dbReference>
<dbReference type="GO" id="GO:0005975">
    <property type="term" value="P:carbohydrate metabolic process"/>
    <property type="evidence" value="ECO:0007669"/>
    <property type="project" value="InterPro"/>
</dbReference>
<dbReference type="InterPro" id="IPR050406">
    <property type="entry name" value="FGGY_Carb_Kinase"/>
</dbReference>
<feature type="domain" description="Carbohydrate kinase FGGY N-terminal" evidence="5">
    <location>
        <begin position="4"/>
        <end position="250"/>
    </location>
</feature>
<organism evidence="7 8">
    <name type="scientific">Pectobacterium betavasculorum</name>
    <dbReference type="NCBI Taxonomy" id="55207"/>
    <lineage>
        <taxon>Bacteria</taxon>
        <taxon>Pseudomonadati</taxon>
        <taxon>Pseudomonadota</taxon>
        <taxon>Gammaproteobacteria</taxon>
        <taxon>Enterobacterales</taxon>
        <taxon>Pectobacteriaceae</taxon>
        <taxon>Pectobacterium</taxon>
    </lineage>
</organism>
<accession>A0A093S4Y3</accession>
<evidence type="ECO:0000256" key="1">
    <source>
        <dbReference type="ARBA" id="ARBA00009156"/>
    </source>
</evidence>
<dbReference type="EMBL" id="JQHM01000003">
    <property type="protein sequence ID" value="KFX05166.1"/>
    <property type="molecule type" value="Genomic_DNA"/>
</dbReference>
<dbReference type="GO" id="GO:0016773">
    <property type="term" value="F:phosphotransferase activity, alcohol group as acceptor"/>
    <property type="evidence" value="ECO:0007669"/>
    <property type="project" value="InterPro"/>
</dbReference>
<evidence type="ECO:0000313" key="7">
    <source>
        <dbReference type="EMBL" id="KFX05166.1"/>
    </source>
</evidence>
<dbReference type="RefSeq" id="WP_039324146.1">
    <property type="nucleotide sequence ID" value="NZ_JQHM01000003.1"/>
</dbReference>
<evidence type="ECO:0000256" key="2">
    <source>
        <dbReference type="ARBA" id="ARBA00022679"/>
    </source>
</evidence>
<evidence type="ECO:0000256" key="3">
    <source>
        <dbReference type="ARBA" id="ARBA00022777"/>
    </source>
</evidence>
<keyword evidence="2 4" id="KW-0808">Transferase</keyword>
<sequence length="502" mass="54647">MTDYFLGLDCGGTFIKAGIYDVTGTEYGIVRHNLPITTPQPGWAERDMHTLWQTAAKVIRELLDRTAISASAISGVGISAQGKGLFLLDKHDKPLGHAMLSSDQRAREQVLAWQQAGIPQALYPQTRQTLWTGHPVSLLRWLKDHQPTRYAQIGTLFMAHDYLRFCLTGERACEETNISESNLYNMGTGLYDPALAEQLGIAEIVSALPPIIGSTDIAGRITPEAARATGLQAGTPVVGGLFDVVSTALCAGLQDETRLNAVLGTWSVTSGITDTLADCYDHPFVYGRHAEAGRYIVHEASPTSAANLEWFCQQWGLSDGSGVDYAQLNHWVSHLPKAGSNLLFAPFLYGSNAGLGLSASFYGLQAFHQREHLVQAIYEGVVFCHMTHLNCMRQRFPQVDALRITGGPAKSVPWMQMFADVSGLPVELPQIEETGCLGAAMAAMVGSSAFSDVTTAQRALSPQITRLIPDERARTAYDKKYQHYQALVDALKALQPAGKEKP</sequence>
<evidence type="ECO:0000313" key="8">
    <source>
        <dbReference type="Proteomes" id="UP000032874"/>
    </source>
</evidence>
<protein>
    <submittedName>
        <fullName evidence="7">Xylulose kinase</fullName>
    </submittedName>
</protein>
<dbReference type="CDD" id="cd07802">
    <property type="entry name" value="ASKHA_NBD_FGGY_EcLyxK-like"/>
    <property type="match status" value="1"/>
</dbReference>
<dbReference type="PANTHER" id="PTHR43095">
    <property type="entry name" value="SUGAR KINASE"/>
    <property type="match status" value="1"/>
</dbReference>
<dbReference type="eggNOG" id="COG1070">
    <property type="taxonomic scope" value="Bacteria"/>
</dbReference>
<dbReference type="Proteomes" id="UP000032874">
    <property type="component" value="Unassembled WGS sequence"/>
</dbReference>
<dbReference type="Pfam" id="PF02782">
    <property type="entry name" value="FGGY_C"/>
    <property type="match status" value="1"/>
</dbReference>
<keyword evidence="3 4" id="KW-0418">Kinase</keyword>
<dbReference type="PROSITE" id="PS00445">
    <property type="entry name" value="FGGY_KINASES_2"/>
    <property type="match status" value="1"/>
</dbReference>
<dbReference type="InterPro" id="IPR043129">
    <property type="entry name" value="ATPase_NBD"/>
</dbReference>
<gene>
    <name evidence="7" type="ORF">KP22_10685</name>
</gene>
<dbReference type="InterPro" id="IPR018484">
    <property type="entry name" value="FGGY_N"/>
</dbReference>
<dbReference type="InterPro" id="IPR000577">
    <property type="entry name" value="Carb_kinase_FGGY"/>
</dbReference>
<dbReference type="AlphaFoldDB" id="A0A093S4Y3"/>
<dbReference type="SUPFAM" id="SSF53067">
    <property type="entry name" value="Actin-like ATPase domain"/>
    <property type="match status" value="2"/>
</dbReference>
<comment type="similarity">
    <text evidence="1 4">Belongs to the FGGY kinase family.</text>
</comment>
<dbReference type="InterPro" id="IPR018483">
    <property type="entry name" value="Carb_kinase_FGGY_CS"/>
</dbReference>
<evidence type="ECO:0000256" key="4">
    <source>
        <dbReference type="RuleBase" id="RU003733"/>
    </source>
</evidence>
<proteinExistence type="inferred from homology"/>
<dbReference type="InterPro" id="IPR018485">
    <property type="entry name" value="FGGY_C"/>
</dbReference>